<dbReference type="GO" id="GO:0004077">
    <property type="term" value="F:biotin--[biotin carboxyl-carrier protein] ligase activity"/>
    <property type="evidence" value="ECO:0007669"/>
    <property type="project" value="InterPro"/>
</dbReference>
<dbReference type="EMBL" id="KN847905">
    <property type="protein sequence ID" value="KIR39762.1"/>
    <property type="molecule type" value="Genomic_DNA"/>
</dbReference>
<proteinExistence type="inferred from homology"/>
<evidence type="ECO:0000313" key="5">
    <source>
        <dbReference type="EMBL" id="KIR39762.1"/>
    </source>
</evidence>
<dbReference type="CDD" id="cd03144">
    <property type="entry name" value="GATase1_ScBLP_like"/>
    <property type="match status" value="1"/>
</dbReference>
<reference evidence="5 6" key="1">
    <citation type="submission" date="2015-01" db="EMBL/GenBank/DDBJ databases">
        <title>The Genome Sequence of Cryptococcus gattii Ram5.</title>
        <authorList>
            <consortium name="The Broad Institute Genomics Platform"/>
            <person name="Cuomo C."/>
            <person name="Litvintseva A."/>
            <person name="Chen Y."/>
            <person name="Heitman J."/>
            <person name="Sun S."/>
            <person name="Springer D."/>
            <person name="Dromer F."/>
            <person name="Young S."/>
            <person name="Zeng Q."/>
            <person name="Gargeya S."/>
            <person name="Abouelleil A."/>
            <person name="Alvarado L."/>
            <person name="Chapman S.B."/>
            <person name="Gainer-Dewar J."/>
            <person name="Goldberg J."/>
            <person name="Griggs A."/>
            <person name="Gujja S."/>
            <person name="Hansen M."/>
            <person name="Howarth C."/>
            <person name="Imamovic A."/>
            <person name="Larimer J."/>
            <person name="Murphy C."/>
            <person name="Naylor J."/>
            <person name="Pearson M."/>
            <person name="Priest M."/>
            <person name="Roberts A."/>
            <person name="Saif S."/>
            <person name="Shea T."/>
            <person name="Sykes S."/>
            <person name="Wortman J."/>
            <person name="Nusbaum C."/>
            <person name="Birren B."/>
        </authorList>
    </citation>
    <scope>NUCLEOTIDE SEQUENCE [LARGE SCALE GENOMIC DNA]</scope>
    <source>
        <strain evidence="5 6">Ram5</strain>
    </source>
</reference>
<evidence type="ECO:0000313" key="6">
    <source>
        <dbReference type="Proteomes" id="UP000053392"/>
    </source>
</evidence>
<evidence type="ECO:0000256" key="3">
    <source>
        <dbReference type="SAM" id="MobiDB-lite"/>
    </source>
</evidence>
<dbReference type="Gene3D" id="3.40.50.880">
    <property type="match status" value="1"/>
</dbReference>
<dbReference type="SUPFAM" id="SSF55681">
    <property type="entry name" value="Class II aaRS and biotin synthetases"/>
    <property type="match status" value="1"/>
</dbReference>
<evidence type="ECO:0000256" key="1">
    <source>
        <dbReference type="ARBA" id="ARBA00009934"/>
    </source>
</evidence>
<feature type="compositionally biased region" description="Basic and acidic residues" evidence="3">
    <location>
        <begin position="726"/>
        <end position="738"/>
    </location>
</feature>
<dbReference type="AlphaFoldDB" id="A0A0D0T214"/>
<dbReference type="Gene3D" id="3.30.930.10">
    <property type="entry name" value="Bira Bifunctional Protein, Domain 2"/>
    <property type="match status" value="1"/>
</dbReference>
<dbReference type="Pfam" id="PF03099">
    <property type="entry name" value="BPL_LplA_LipB"/>
    <property type="match status" value="1"/>
</dbReference>
<dbReference type="InterPro" id="IPR045864">
    <property type="entry name" value="aa-tRNA-synth_II/BPL/LPL"/>
</dbReference>
<keyword evidence="2" id="KW-0436">Ligase</keyword>
<dbReference type="PROSITE" id="PS51733">
    <property type="entry name" value="BPL_LPL_CATALYTIC"/>
    <property type="match status" value="1"/>
</dbReference>
<dbReference type="InterPro" id="IPR029062">
    <property type="entry name" value="Class_I_gatase-like"/>
</dbReference>
<dbReference type="GO" id="GO:0005737">
    <property type="term" value="C:cytoplasm"/>
    <property type="evidence" value="ECO:0007669"/>
    <property type="project" value="TreeGrafter"/>
</dbReference>
<feature type="region of interest" description="Disordered" evidence="3">
    <location>
        <begin position="377"/>
        <end position="397"/>
    </location>
</feature>
<feature type="compositionally biased region" description="Low complexity" evidence="3">
    <location>
        <begin position="739"/>
        <end position="755"/>
    </location>
</feature>
<dbReference type="PANTHER" id="PTHR12835">
    <property type="entry name" value="BIOTIN PROTEIN LIGASE"/>
    <property type="match status" value="1"/>
</dbReference>
<evidence type="ECO:0000259" key="4">
    <source>
        <dbReference type="PROSITE" id="PS51733"/>
    </source>
</evidence>
<dbReference type="PANTHER" id="PTHR12835:SF5">
    <property type="entry name" value="BIOTIN--PROTEIN LIGASE"/>
    <property type="match status" value="1"/>
</dbReference>
<dbReference type="SUPFAM" id="SSF52317">
    <property type="entry name" value="Class I glutamine amidotransferase-like"/>
    <property type="match status" value="1"/>
</dbReference>
<organism evidence="5 6">
    <name type="scientific">Cryptococcus deuterogattii Ram5</name>
    <dbReference type="NCBI Taxonomy" id="1296110"/>
    <lineage>
        <taxon>Eukaryota</taxon>
        <taxon>Fungi</taxon>
        <taxon>Dikarya</taxon>
        <taxon>Basidiomycota</taxon>
        <taxon>Agaricomycotina</taxon>
        <taxon>Tremellomycetes</taxon>
        <taxon>Tremellales</taxon>
        <taxon>Cryptococcaceae</taxon>
        <taxon>Cryptococcus</taxon>
        <taxon>Cryptococcus gattii species complex</taxon>
    </lineage>
</organism>
<dbReference type="InterPro" id="IPR019197">
    <property type="entry name" value="Biotin-prot_ligase_N"/>
</dbReference>
<name>A0A0D0T214_9TREE</name>
<dbReference type="OrthoDB" id="10250105at2759"/>
<protein>
    <submittedName>
        <fullName evidence="5">Unplaced genomic scaffold supercont1.10, whole genome shotgun sequence</fullName>
    </submittedName>
</protein>
<gene>
    <name evidence="5" type="ORF">I313_04233</name>
</gene>
<sequence length="785" mass="85149">MPGPAPSAHQVLVYSGPGVSPLSLSHTLLTLRLLLLPHYTVQPAAPDLLADQPWEPSCALLVVPGGRDIPYVDELTDKRQVTHRIREYVQHGGRFLGICAGAYFASAEVSFDVGGGMEVTGKRDLAFFPGPSRGPVFQGFQYASESGSRAVVLNLHESSKLTTLNHIYYNGGGHFVFSSPPPPNVQVLARFQETSSDPSEQLVAAVFTQTGKGRTILSSVHPEYPLSDPPASNAIAKLDVRPSQVEIEMSDKARLSWVEELLIKLGLTPPERLTAADRAKSSVDSEEDPALLLHPTHPSPIFLLSHPKLPQLPEAAVNKPELKGKMKQEDGWNVLRDANDEIRFGTTEATSPERAASEDGITQWLAEARRTRPVFPPSIEDLSLQSDSTPQPPSPPNLHSLTKTILLPSSSVEYSSRWTPLFNFSTYWGELDQARKRSGRRSGVMRQRSDGQGETCSLGDLVLYGETVTSTQTMLDGNPLLLANLSTPLAFLASFQLSGRGRGSNMWLSPPGCLQFSLLLDLPASLSSKMVFIQYIMALAVCEAVDEDGRLGVRIKWPNDIYAEVEGVGGTEIGSGKKGKVKLGGILVNTSYVGGKWRIVVGCGINVLNALPTSSISQLHSLLAAKLSSTSSNKPLPPAPTMEGTFARIMSSFDAKWEQFIEEKGFKGFMDEYHGRWLHSGQTVLLTTTKPPTRVRILSITPDHGLLRCIPISDKPKTSTGLTPLYDRDVDAGEDDRGSWSSPSSSSAPRSTTAGAQAQNQSPFVDLQPDGNSFDLMSGLIKRKV</sequence>
<comment type="similarity">
    <text evidence="1">Belongs to the biotin--protein ligase family.</text>
</comment>
<accession>A0A0D0T214</accession>
<dbReference type="CDD" id="cd16442">
    <property type="entry name" value="BPL"/>
    <property type="match status" value="1"/>
</dbReference>
<feature type="region of interest" description="Disordered" evidence="3">
    <location>
        <begin position="718"/>
        <end position="772"/>
    </location>
</feature>
<keyword evidence="6" id="KW-1185">Reference proteome</keyword>
<dbReference type="Pfam" id="PF09825">
    <property type="entry name" value="BPL_N"/>
    <property type="match status" value="1"/>
</dbReference>
<dbReference type="Proteomes" id="UP000053392">
    <property type="component" value="Unassembled WGS sequence"/>
</dbReference>
<feature type="domain" description="BPL/LPL catalytic" evidence="4">
    <location>
        <begin position="447"/>
        <end position="661"/>
    </location>
</feature>
<dbReference type="HOGENOM" id="CLU_006150_1_0_1"/>
<dbReference type="InterPro" id="IPR004143">
    <property type="entry name" value="BPL_LPL_catalytic"/>
</dbReference>
<dbReference type="InterPro" id="IPR004408">
    <property type="entry name" value="Biotin_CoA_COase_ligase"/>
</dbReference>
<evidence type="ECO:0000256" key="2">
    <source>
        <dbReference type="ARBA" id="ARBA00022598"/>
    </source>
</evidence>